<keyword evidence="6" id="KW-1015">Disulfide bond</keyword>
<keyword evidence="5" id="KW-1133">Transmembrane helix</keyword>
<evidence type="ECO:0000256" key="3">
    <source>
        <dbReference type="ARBA" id="ARBA00022692"/>
    </source>
</evidence>
<dbReference type="InterPro" id="IPR014745">
    <property type="entry name" value="MHC_II_a/b_N"/>
</dbReference>
<dbReference type="SMART" id="SM00920">
    <property type="entry name" value="MHC_II_alpha"/>
    <property type="match status" value="1"/>
</dbReference>
<dbReference type="InterPro" id="IPR003597">
    <property type="entry name" value="Ig_C1-set"/>
</dbReference>
<evidence type="ECO:0000313" key="9">
    <source>
        <dbReference type="Ensembl" id="ENSAOWP00000028956.1"/>
    </source>
</evidence>
<evidence type="ECO:0000259" key="8">
    <source>
        <dbReference type="PROSITE" id="PS50835"/>
    </source>
</evidence>
<evidence type="ECO:0000256" key="7">
    <source>
        <dbReference type="ARBA" id="ARBA00023180"/>
    </source>
</evidence>
<protein>
    <recommendedName>
        <fullName evidence="8">Ig-like domain-containing protein</fullName>
    </recommendedName>
</protein>
<proteinExistence type="inferred from homology"/>
<dbReference type="Gene3D" id="3.10.320.10">
    <property type="entry name" value="Class II Histocompatibility Antigen, M Beta Chain, Chain B, domain 1"/>
    <property type="match status" value="1"/>
</dbReference>
<dbReference type="InterPro" id="IPR013783">
    <property type="entry name" value="Ig-like_fold"/>
</dbReference>
<dbReference type="GO" id="GO:0006955">
    <property type="term" value="P:immune response"/>
    <property type="evidence" value="ECO:0007669"/>
    <property type="project" value="InterPro"/>
</dbReference>
<organism evidence="9 10">
    <name type="scientific">Apteryx owenii</name>
    <name type="common">Little spotted kiwi</name>
    <dbReference type="NCBI Taxonomy" id="8824"/>
    <lineage>
        <taxon>Eukaryota</taxon>
        <taxon>Metazoa</taxon>
        <taxon>Chordata</taxon>
        <taxon>Craniata</taxon>
        <taxon>Vertebrata</taxon>
        <taxon>Euteleostomi</taxon>
        <taxon>Archelosauria</taxon>
        <taxon>Archosauria</taxon>
        <taxon>Dinosauria</taxon>
        <taxon>Saurischia</taxon>
        <taxon>Theropoda</taxon>
        <taxon>Coelurosauria</taxon>
        <taxon>Aves</taxon>
        <taxon>Palaeognathae</taxon>
        <taxon>Apterygiformes</taxon>
        <taxon>Apterygidae</taxon>
        <taxon>Apteryx</taxon>
    </lineage>
</organism>
<dbReference type="Ensembl" id="ENSAOWT00000032799.1">
    <property type="protein sequence ID" value="ENSAOWP00000028956.1"/>
    <property type="gene ID" value="ENSAOWG00000019513.1"/>
</dbReference>
<evidence type="ECO:0000256" key="5">
    <source>
        <dbReference type="ARBA" id="ARBA00022989"/>
    </source>
</evidence>
<dbReference type="GO" id="GO:0019882">
    <property type="term" value="P:antigen processing and presentation"/>
    <property type="evidence" value="ECO:0007669"/>
    <property type="project" value="InterPro"/>
</dbReference>
<dbReference type="SUPFAM" id="SSF48726">
    <property type="entry name" value="Immunoglobulin"/>
    <property type="match status" value="1"/>
</dbReference>
<dbReference type="InterPro" id="IPR001003">
    <property type="entry name" value="MHC_II_a_N"/>
</dbReference>
<reference evidence="9" key="2">
    <citation type="submission" date="2025-09" db="UniProtKB">
        <authorList>
            <consortium name="Ensembl"/>
        </authorList>
    </citation>
    <scope>IDENTIFICATION</scope>
</reference>
<evidence type="ECO:0000256" key="2">
    <source>
        <dbReference type="ARBA" id="ARBA00007394"/>
    </source>
</evidence>
<dbReference type="InterPro" id="IPR036179">
    <property type="entry name" value="Ig-like_dom_sf"/>
</dbReference>
<dbReference type="SMART" id="SM00407">
    <property type="entry name" value="IGc1"/>
    <property type="match status" value="1"/>
</dbReference>
<keyword evidence="7" id="KW-0325">Glycoprotein</keyword>
<comment type="subcellular location">
    <subcellularLocation>
        <location evidence="1">Membrane</location>
        <topology evidence="1">Single-pass type I membrane protein</topology>
    </subcellularLocation>
</comment>
<dbReference type="Pfam" id="PF07654">
    <property type="entry name" value="C1-set"/>
    <property type="match status" value="1"/>
</dbReference>
<name>A0A8B9QZ72_APTOW</name>
<evidence type="ECO:0000256" key="6">
    <source>
        <dbReference type="ARBA" id="ARBA00023157"/>
    </source>
</evidence>
<dbReference type="Proteomes" id="UP000694424">
    <property type="component" value="Unplaced"/>
</dbReference>
<keyword evidence="3" id="KW-0812">Transmembrane</keyword>
<dbReference type="PANTHER" id="PTHR19944">
    <property type="entry name" value="MHC CLASS II-RELATED"/>
    <property type="match status" value="1"/>
</dbReference>
<feature type="domain" description="Ig-like" evidence="8">
    <location>
        <begin position="98"/>
        <end position="175"/>
    </location>
</feature>
<keyword evidence="4" id="KW-0732">Signal</keyword>
<dbReference type="InterPro" id="IPR007110">
    <property type="entry name" value="Ig-like_dom"/>
</dbReference>
<dbReference type="PANTHER" id="PTHR19944:SF86">
    <property type="entry name" value="HLA CLASS II HISTOCOMPATIBILITY ANTIGEN, DR ALPHA CHAIN"/>
    <property type="match status" value="1"/>
</dbReference>
<keyword evidence="10" id="KW-1185">Reference proteome</keyword>
<dbReference type="Pfam" id="PF00993">
    <property type="entry name" value="MHC_II_alpha"/>
    <property type="match status" value="1"/>
</dbReference>
<dbReference type="PROSITE" id="PS50835">
    <property type="entry name" value="IG_LIKE"/>
    <property type="match status" value="1"/>
</dbReference>
<dbReference type="AlphaFoldDB" id="A0A8B9QZ72"/>
<evidence type="ECO:0000256" key="1">
    <source>
        <dbReference type="ARBA" id="ARBA00004479"/>
    </source>
</evidence>
<comment type="similarity">
    <text evidence="2">Belongs to the MHC class II family.</text>
</comment>
<keyword evidence="5" id="KW-0472">Membrane</keyword>
<accession>A0A8B9QZ72</accession>
<evidence type="ECO:0000256" key="4">
    <source>
        <dbReference type="ARBA" id="ARBA00022729"/>
    </source>
</evidence>
<dbReference type="SUPFAM" id="SSF54452">
    <property type="entry name" value="MHC antigen-recognition domain"/>
    <property type="match status" value="1"/>
</dbReference>
<dbReference type="Gene3D" id="2.60.40.10">
    <property type="entry name" value="Immunoglobulins"/>
    <property type="match status" value="1"/>
</dbReference>
<sequence>PLDLDLRRVKARHIAEQPVRLGQGPRLHGRHHHLGLNCGRARELELMETVWRLPEFGDFASFEAQGALQNIAVDKQNMEILMQRSNRSQGAIGNNPVPEVTVFSEDPVELGNPNMLICYVDKFWPPMITIKWLKNGQEMVDGVVETVFYHARTTPSASSPTCLSSPPGANPTTVAWIIGGCPRPS</sequence>
<dbReference type="InterPro" id="IPR050160">
    <property type="entry name" value="MHC/Immunoglobulin"/>
</dbReference>
<evidence type="ECO:0000313" key="10">
    <source>
        <dbReference type="Proteomes" id="UP000694424"/>
    </source>
</evidence>
<dbReference type="GO" id="GO:0042613">
    <property type="term" value="C:MHC class II protein complex"/>
    <property type="evidence" value="ECO:0007669"/>
    <property type="project" value="InterPro"/>
</dbReference>
<reference evidence="9" key="1">
    <citation type="submission" date="2025-08" db="UniProtKB">
        <authorList>
            <consortium name="Ensembl"/>
        </authorList>
    </citation>
    <scope>IDENTIFICATION</scope>
</reference>
<dbReference type="InterPro" id="IPR011162">
    <property type="entry name" value="MHC_I/II-like_Ag-recog"/>
</dbReference>